<evidence type="ECO:0000256" key="3">
    <source>
        <dbReference type="PROSITE-ProRule" id="PRU00339"/>
    </source>
</evidence>
<organism evidence="5">
    <name type="scientific">Calcidiscus leptoporus</name>
    <dbReference type="NCBI Taxonomy" id="127549"/>
    <lineage>
        <taxon>Eukaryota</taxon>
        <taxon>Haptista</taxon>
        <taxon>Haptophyta</taxon>
        <taxon>Prymnesiophyceae</taxon>
        <taxon>Coccolithales</taxon>
        <taxon>Calcidiscaceae</taxon>
        <taxon>Calcidiscus</taxon>
    </lineage>
</organism>
<dbReference type="InterPro" id="IPR011990">
    <property type="entry name" value="TPR-like_helical_dom_sf"/>
</dbReference>
<dbReference type="Pfam" id="PF07719">
    <property type="entry name" value="TPR_2"/>
    <property type="match status" value="1"/>
</dbReference>
<dbReference type="PROSITE" id="PS50005">
    <property type="entry name" value="TPR"/>
    <property type="match status" value="1"/>
</dbReference>
<dbReference type="SMART" id="SM00028">
    <property type="entry name" value="TPR"/>
    <property type="match status" value="3"/>
</dbReference>
<dbReference type="InterPro" id="IPR013105">
    <property type="entry name" value="TPR_2"/>
</dbReference>
<reference evidence="5" key="1">
    <citation type="submission" date="2021-01" db="EMBL/GenBank/DDBJ databases">
        <authorList>
            <person name="Corre E."/>
            <person name="Pelletier E."/>
            <person name="Niang G."/>
            <person name="Scheremetjew M."/>
            <person name="Finn R."/>
            <person name="Kale V."/>
            <person name="Holt S."/>
            <person name="Cochrane G."/>
            <person name="Meng A."/>
            <person name="Brown T."/>
            <person name="Cohen L."/>
        </authorList>
    </citation>
    <scope>NUCLEOTIDE SEQUENCE</scope>
    <source>
        <strain evidence="5">RCC1130</strain>
    </source>
</reference>
<sequence length="231" mass="24716">MDGSTETASSSETASSLVGDDLRSAARDDSSVPAAEGDPEQCGSGGGTSSEGVDPQQQLELARTAKEQGNLHFGKGEWDDAIECYSEAIEVAPADSPERAVFFANRAACYSKIHEYEAVIEDCTSALAIKPEYVKALVRRAQAREELDQPTEALEDMRTAGKLDPDAKAATSAIPRLEAASNAKLEKQKDEMLGKLKDLGNSVLGRFGMSLDNFKAEKDPSTGSYNISFQQ</sequence>
<dbReference type="InterPro" id="IPR052769">
    <property type="entry name" value="TPR_domain_protein"/>
</dbReference>
<dbReference type="Gene3D" id="1.25.40.10">
    <property type="entry name" value="Tetratricopeptide repeat domain"/>
    <property type="match status" value="1"/>
</dbReference>
<feature type="repeat" description="TPR" evidence="3">
    <location>
        <begin position="62"/>
        <end position="95"/>
    </location>
</feature>
<gene>
    <name evidence="5" type="ORF">CLEP1334_LOCUS13495</name>
</gene>
<evidence type="ECO:0000256" key="1">
    <source>
        <dbReference type="ARBA" id="ARBA00022737"/>
    </source>
</evidence>
<evidence type="ECO:0000256" key="4">
    <source>
        <dbReference type="SAM" id="MobiDB-lite"/>
    </source>
</evidence>
<feature type="compositionally biased region" description="Basic and acidic residues" evidence="4">
    <location>
        <begin position="20"/>
        <end position="30"/>
    </location>
</feature>
<keyword evidence="1" id="KW-0677">Repeat</keyword>
<feature type="region of interest" description="Disordered" evidence="4">
    <location>
        <begin position="1"/>
        <end position="58"/>
    </location>
</feature>
<name>A0A7S0J1B8_9EUKA</name>
<dbReference type="EMBL" id="HBER01026787">
    <property type="protein sequence ID" value="CAD8538213.1"/>
    <property type="molecule type" value="Transcribed_RNA"/>
</dbReference>
<protein>
    <recommendedName>
        <fullName evidence="6">Tetratricopeptide repeat protein 1</fullName>
    </recommendedName>
</protein>
<dbReference type="SUPFAM" id="SSF48452">
    <property type="entry name" value="TPR-like"/>
    <property type="match status" value="1"/>
</dbReference>
<dbReference type="PANTHER" id="PTHR46014:SF1">
    <property type="entry name" value="TETRATRICOPEPTIDE REPEAT PROTEIN 1"/>
    <property type="match status" value="1"/>
</dbReference>
<feature type="compositionally biased region" description="Low complexity" evidence="4">
    <location>
        <begin position="1"/>
        <end position="16"/>
    </location>
</feature>
<accession>A0A7S0J1B8</accession>
<evidence type="ECO:0008006" key="6">
    <source>
        <dbReference type="Google" id="ProtNLM"/>
    </source>
</evidence>
<evidence type="ECO:0000256" key="2">
    <source>
        <dbReference type="ARBA" id="ARBA00022803"/>
    </source>
</evidence>
<evidence type="ECO:0000313" key="5">
    <source>
        <dbReference type="EMBL" id="CAD8538213.1"/>
    </source>
</evidence>
<keyword evidence="2 3" id="KW-0802">TPR repeat</keyword>
<dbReference type="PANTHER" id="PTHR46014">
    <property type="entry name" value="TETRATRICOPEPTIDE REPEAT PROTEIN 1"/>
    <property type="match status" value="1"/>
</dbReference>
<dbReference type="AlphaFoldDB" id="A0A7S0J1B8"/>
<dbReference type="InterPro" id="IPR019734">
    <property type="entry name" value="TPR_rpt"/>
</dbReference>
<proteinExistence type="predicted"/>